<comment type="caution">
    <text evidence="1">The sequence shown here is derived from an EMBL/GenBank/DDBJ whole genome shotgun (WGS) entry which is preliminary data.</text>
</comment>
<reference evidence="1" key="1">
    <citation type="submission" date="2023-03" db="EMBL/GenBank/DDBJ databases">
        <title>Chromosome-level genomes of two armyworms, Mythimna separata and Mythimna loreyi, provide insights into the biosynthesis and reception of sex pheromones.</title>
        <authorList>
            <person name="Zhao H."/>
        </authorList>
    </citation>
    <scope>NUCLEOTIDE SEQUENCE</scope>
    <source>
        <strain evidence="1">BeijingLab</strain>
        <tissue evidence="1">Pupa</tissue>
    </source>
</reference>
<dbReference type="Proteomes" id="UP001231518">
    <property type="component" value="Chromosome 16"/>
</dbReference>
<evidence type="ECO:0000313" key="2">
    <source>
        <dbReference type="Proteomes" id="UP001231518"/>
    </source>
</evidence>
<proteinExistence type="predicted"/>
<sequence>MLCSKCSKHYCIEHRFHPTCPEIDDETMAAKIEQLEAPRRQFREANKHLQEKITENIRKALQSSAKVKTASKIHLMRIKQKAIGPKTIPPSDRVYFAIKKPLNMEPKPIRIIQEEDNITKFESVTLDPDLKDTVPVFISVAD</sequence>
<protein>
    <recommendedName>
        <fullName evidence="3">AN1-type domain-containing protein</fullName>
    </recommendedName>
</protein>
<name>A0AAD7YXG7_MYTSE</name>
<gene>
    <name evidence="1" type="ORF">PYW07_004295</name>
</gene>
<accession>A0AAD7YXG7</accession>
<dbReference type="AlphaFoldDB" id="A0AAD7YXG7"/>
<evidence type="ECO:0008006" key="3">
    <source>
        <dbReference type="Google" id="ProtNLM"/>
    </source>
</evidence>
<keyword evidence="2" id="KW-1185">Reference proteome</keyword>
<evidence type="ECO:0000313" key="1">
    <source>
        <dbReference type="EMBL" id="KAJ8731131.1"/>
    </source>
</evidence>
<dbReference type="EMBL" id="JARGEI010000005">
    <property type="protein sequence ID" value="KAJ8731131.1"/>
    <property type="molecule type" value="Genomic_DNA"/>
</dbReference>
<organism evidence="1 2">
    <name type="scientific">Mythimna separata</name>
    <name type="common">Oriental armyworm</name>
    <name type="synonym">Pseudaletia separata</name>
    <dbReference type="NCBI Taxonomy" id="271217"/>
    <lineage>
        <taxon>Eukaryota</taxon>
        <taxon>Metazoa</taxon>
        <taxon>Ecdysozoa</taxon>
        <taxon>Arthropoda</taxon>
        <taxon>Hexapoda</taxon>
        <taxon>Insecta</taxon>
        <taxon>Pterygota</taxon>
        <taxon>Neoptera</taxon>
        <taxon>Endopterygota</taxon>
        <taxon>Lepidoptera</taxon>
        <taxon>Glossata</taxon>
        <taxon>Ditrysia</taxon>
        <taxon>Noctuoidea</taxon>
        <taxon>Noctuidae</taxon>
        <taxon>Noctuinae</taxon>
        <taxon>Hadenini</taxon>
        <taxon>Mythimna</taxon>
    </lineage>
</organism>